<dbReference type="EMBL" id="OBEA01000002">
    <property type="protein sequence ID" value="SNY47979.1"/>
    <property type="molecule type" value="Genomic_DNA"/>
</dbReference>
<dbReference type="Proteomes" id="UP000231702">
    <property type="component" value="Unassembled WGS sequence"/>
</dbReference>
<dbReference type="PANTHER" id="PTHR35797">
    <property type="entry name" value="PROTEASE-RELATED"/>
    <property type="match status" value="1"/>
</dbReference>
<reference evidence="3 6" key="2">
    <citation type="journal article" date="2018" name="Int. J. Syst. Evol. Microbiol.">
        <title>Pseudooceanicola lipolyticus sp. nov., a marine alphaproteobacterium, reclassification of Oceanicola flagellatus as Pseudooceanicola flagellatus comb. nov. and emended description of the genus Pseudooceanicola.</title>
        <authorList>
            <person name="Huang M.-M."/>
            <person name="Guo L.-L."/>
            <person name="Wu Y.-H."/>
            <person name="Lai Q.-L."/>
            <person name="Shao Z.-Z."/>
            <person name="Wang C.-S."/>
            <person name="Wu M."/>
            <person name="Xu X.-W."/>
        </authorList>
    </citation>
    <scope>NUCLEOTIDE SEQUENCE [LARGE SCALE GENOMIC DNA]</scope>
    <source>
        <strain evidence="3 6">Ar-45</strain>
    </source>
</reference>
<dbReference type="GO" id="GO:0004175">
    <property type="term" value="F:endopeptidase activity"/>
    <property type="evidence" value="ECO:0007669"/>
    <property type="project" value="UniProtKB-ARBA"/>
</dbReference>
<evidence type="ECO:0000313" key="5">
    <source>
        <dbReference type="Proteomes" id="UP000231655"/>
    </source>
</evidence>
<feature type="transmembrane region" description="Helical" evidence="1">
    <location>
        <begin position="182"/>
        <end position="200"/>
    </location>
</feature>
<dbReference type="Proteomes" id="UP000231655">
    <property type="component" value="Unassembled WGS sequence"/>
</dbReference>
<evidence type="ECO:0000313" key="6">
    <source>
        <dbReference type="Proteomes" id="UP000231702"/>
    </source>
</evidence>
<feature type="transmembrane region" description="Helical" evidence="1">
    <location>
        <begin position="37"/>
        <end position="55"/>
    </location>
</feature>
<evidence type="ECO:0000259" key="2">
    <source>
        <dbReference type="Pfam" id="PF02517"/>
    </source>
</evidence>
<dbReference type="Pfam" id="PF02517">
    <property type="entry name" value="Rce1-like"/>
    <property type="match status" value="1"/>
</dbReference>
<evidence type="ECO:0000256" key="1">
    <source>
        <dbReference type="SAM" id="Phobius"/>
    </source>
</evidence>
<keyword evidence="3" id="KW-0482">Metalloprotease</keyword>
<dbReference type="InterPro" id="IPR042150">
    <property type="entry name" value="MmRce1-like"/>
</dbReference>
<feature type="transmembrane region" description="Helical" evidence="1">
    <location>
        <begin position="150"/>
        <end position="170"/>
    </location>
</feature>
<evidence type="ECO:0000313" key="4">
    <source>
        <dbReference type="EMBL" id="SNY47979.1"/>
    </source>
</evidence>
<feature type="transmembrane region" description="Helical" evidence="1">
    <location>
        <begin position="76"/>
        <end position="100"/>
    </location>
</feature>
<protein>
    <submittedName>
        <fullName evidence="3">CPBP family intramembrane metalloprotease</fullName>
    </submittedName>
</protein>
<keyword evidence="6" id="KW-1185">Reference proteome</keyword>
<dbReference type="GO" id="GO:0008237">
    <property type="term" value="F:metallopeptidase activity"/>
    <property type="evidence" value="ECO:0007669"/>
    <property type="project" value="UniProtKB-KW"/>
</dbReference>
<dbReference type="AlphaFoldDB" id="A0A285IJ18"/>
<gene>
    <name evidence="3" type="ORF">CVM39_10370</name>
    <name evidence="4" type="ORF">SAMN06297129_1294</name>
</gene>
<keyword evidence="1" id="KW-1133">Transmembrane helix</keyword>
<dbReference type="PANTHER" id="PTHR35797:SF1">
    <property type="entry name" value="PROTEASE"/>
    <property type="match status" value="1"/>
</dbReference>
<organism evidence="4 5">
    <name type="scientific">Pseudooceanicola antarcticus</name>
    <dbReference type="NCBI Taxonomy" id="1247613"/>
    <lineage>
        <taxon>Bacteria</taxon>
        <taxon>Pseudomonadati</taxon>
        <taxon>Pseudomonadota</taxon>
        <taxon>Alphaproteobacteria</taxon>
        <taxon>Rhodobacterales</taxon>
        <taxon>Paracoccaceae</taxon>
        <taxon>Pseudooceanicola</taxon>
    </lineage>
</organism>
<dbReference type="InterPro" id="IPR003675">
    <property type="entry name" value="Rce1/LyrA-like_dom"/>
</dbReference>
<dbReference type="GO" id="GO:0080120">
    <property type="term" value="P:CAAX-box protein maturation"/>
    <property type="evidence" value="ECO:0007669"/>
    <property type="project" value="UniProtKB-ARBA"/>
</dbReference>
<feature type="domain" description="CAAX prenyl protease 2/Lysostaphin resistance protein A-like" evidence="2">
    <location>
        <begin position="114"/>
        <end position="225"/>
    </location>
</feature>
<proteinExistence type="predicted"/>
<sequence>MRWFIKAHPSASLALLAILFGAAPILAVSTGLLPDGASQIGAFSASLAAFVLVALESGKDGVKALARRVLIWRVGWFWWGFALFFPILPSIAALYLFHAIGGPLPDWSALKPLWQVIPMIILLTIFAGLGEEFGWRGFLLPRLNGARAPLKASLIIGFFWGVWHIPLFVTPGTVQNEWLHDGGWLLAIGGYTLFCMAWSVQYTWIFNNTRGSVLLAAVMHGAGNAWFGGYIDVYRGHFGGILVFAAVMAAVSLFIILTTGEFGGRTGGTTFK</sequence>
<evidence type="ECO:0000313" key="3">
    <source>
        <dbReference type="EMBL" id="PJE28857.1"/>
    </source>
</evidence>
<keyword evidence="3" id="KW-0645">Protease</keyword>
<accession>A0A285IJ18</accession>
<keyword evidence="1" id="KW-0472">Membrane</keyword>
<reference evidence="4 5" key="1">
    <citation type="submission" date="2017-09" db="EMBL/GenBank/DDBJ databases">
        <authorList>
            <person name="Ehlers B."/>
            <person name="Leendertz F.H."/>
        </authorList>
    </citation>
    <scope>NUCLEOTIDE SEQUENCE [LARGE SCALE GENOMIC DNA]</scope>
    <source>
        <strain evidence="4 5">CGMCC 1.12662</strain>
    </source>
</reference>
<keyword evidence="3" id="KW-0378">Hydrolase</keyword>
<feature type="transmembrane region" description="Helical" evidence="1">
    <location>
        <begin position="212"/>
        <end position="231"/>
    </location>
</feature>
<dbReference type="OrthoDB" id="3693644at2"/>
<dbReference type="RefSeq" id="WP_097145051.1">
    <property type="nucleotide sequence ID" value="NZ_OBEA01000002.1"/>
</dbReference>
<name>A0A285IJ18_9RHOB</name>
<feature type="transmembrane region" description="Helical" evidence="1">
    <location>
        <begin position="112"/>
        <end position="129"/>
    </location>
</feature>
<dbReference type="EMBL" id="PGTD01000016">
    <property type="protein sequence ID" value="PJE28857.1"/>
    <property type="molecule type" value="Genomic_DNA"/>
</dbReference>
<keyword evidence="1" id="KW-0812">Transmembrane</keyword>
<feature type="transmembrane region" description="Helical" evidence="1">
    <location>
        <begin position="237"/>
        <end position="257"/>
    </location>
</feature>